<evidence type="ECO:0000313" key="2">
    <source>
        <dbReference type="EMBL" id="OGK40033.1"/>
    </source>
</evidence>
<name>A0A1F7I9J6_9BACT</name>
<evidence type="ECO:0000313" key="3">
    <source>
        <dbReference type="Proteomes" id="UP000179270"/>
    </source>
</evidence>
<evidence type="ECO:0000256" key="1">
    <source>
        <dbReference type="SAM" id="Phobius"/>
    </source>
</evidence>
<proteinExistence type="predicted"/>
<comment type="caution">
    <text evidence="2">The sequence shown here is derived from an EMBL/GenBank/DDBJ whole genome shotgun (WGS) entry which is preliminary data.</text>
</comment>
<accession>A0A1F7I9J6</accession>
<dbReference type="EMBL" id="MGAF01000038">
    <property type="protein sequence ID" value="OGK40033.1"/>
    <property type="molecule type" value="Genomic_DNA"/>
</dbReference>
<protein>
    <submittedName>
        <fullName evidence="2">Uncharacterized protein</fullName>
    </submittedName>
</protein>
<dbReference type="AlphaFoldDB" id="A0A1F7I9J6"/>
<feature type="transmembrane region" description="Helical" evidence="1">
    <location>
        <begin position="12"/>
        <end position="36"/>
    </location>
</feature>
<sequence>MKNKFYQHESIIELVVLCSLFFLVLSIGFVTTQVGLTLSNISRAQQQGSFDFIPGLKIVAELPIGGRVNPSDSVYCLDDEDSEGCDNKSAFIIPKGTTGKLGPCGMVINQAHKIAPSLQRNRSDLLDSLNYPVENCKYKTDIYEEGYLPTHFIIDSYNLAGFHELSKNNPSHTLGKNLLIWWKSQPKGYKFVPYSTNSIYQYADGQQDLTGCVIFINQTSGVHVGIINSLQVVNQNGDGVLSILQAGVKYFIERYEVVGWKIKNLTLNPKEPNTVAGFGCKK</sequence>
<keyword evidence="1" id="KW-0472">Membrane</keyword>
<organism evidence="2 3">
    <name type="scientific">Candidatus Roizmanbacteria bacterium RIFCSPLOWO2_01_FULL_35_13</name>
    <dbReference type="NCBI Taxonomy" id="1802055"/>
    <lineage>
        <taxon>Bacteria</taxon>
        <taxon>Candidatus Roizmaniibacteriota</taxon>
    </lineage>
</organism>
<keyword evidence="1" id="KW-0812">Transmembrane</keyword>
<reference evidence="2 3" key="1">
    <citation type="journal article" date="2016" name="Nat. Commun.">
        <title>Thousands of microbial genomes shed light on interconnected biogeochemical processes in an aquifer system.</title>
        <authorList>
            <person name="Anantharaman K."/>
            <person name="Brown C.T."/>
            <person name="Hug L.A."/>
            <person name="Sharon I."/>
            <person name="Castelle C.J."/>
            <person name="Probst A.J."/>
            <person name="Thomas B.C."/>
            <person name="Singh A."/>
            <person name="Wilkins M.J."/>
            <person name="Karaoz U."/>
            <person name="Brodie E.L."/>
            <person name="Williams K.H."/>
            <person name="Hubbard S.S."/>
            <person name="Banfield J.F."/>
        </authorList>
    </citation>
    <scope>NUCLEOTIDE SEQUENCE [LARGE SCALE GENOMIC DNA]</scope>
</reference>
<dbReference type="STRING" id="1802055.A3A74_01965"/>
<gene>
    <name evidence="2" type="ORF">A3A74_01965</name>
</gene>
<dbReference type="Proteomes" id="UP000179270">
    <property type="component" value="Unassembled WGS sequence"/>
</dbReference>
<keyword evidence="1" id="KW-1133">Transmembrane helix</keyword>